<proteinExistence type="predicted"/>
<feature type="compositionally biased region" description="Polar residues" evidence="1">
    <location>
        <begin position="104"/>
        <end position="131"/>
    </location>
</feature>
<reference evidence="2" key="1">
    <citation type="submission" date="2021-02" db="EMBL/GenBank/DDBJ databases">
        <authorList>
            <person name="Palmer J.M."/>
        </authorList>
    </citation>
    <scope>NUCLEOTIDE SEQUENCE</scope>
    <source>
        <strain evidence="2">SCRP734</strain>
    </source>
</reference>
<dbReference type="AlphaFoldDB" id="A0A8T1W2B9"/>
<dbReference type="Proteomes" id="UP000694044">
    <property type="component" value="Unassembled WGS sequence"/>
</dbReference>
<gene>
    <name evidence="2" type="ORF">PHYPSEUDO_013762</name>
</gene>
<dbReference type="OrthoDB" id="166958at2759"/>
<accession>A0A8T1W2B9</accession>
<feature type="region of interest" description="Disordered" evidence="1">
    <location>
        <begin position="164"/>
        <end position="278"/>
    </location>
</feature>
<sequence>MAYCGSVGNVNVLAIMSTDLFDESQENPFLLQQRSPSPSKQKMASPGSPQRAVSFNKGAELPLGDAPTGCNYRVPGAGSPFKSSPPSQPASPQYSPGRTVSFAAATSPTRSILKRQSSYDSDVSTVPSSRDQQQQQQQAMNPVVTDSELHKLLYSLTRFGLANDANGASEPGTSPQDQPVQPLGSNPLWFRGGAPNGEPLGPVPEGRDEAEGRRPTRASMAKRRRSSKNVPRQDPVGRSRGSVTYATVKNLLRGGGPAGRTALKSPTDAQRKKSMGTISSRLKINHKFVRPTILTDAYHRVSDMKLGTRSLKVQAKHIAFPERWEDDLCEREEADRDMPSPKGQLRRNSFIALETLDKIGTRAACPVHLLDEDKPDYSRVSARVDSYNHVRSPKRGLRRPSTWLAGAALDARVAYYEEH</sequence>
<feature type="compositionally biased region" description="Polar residues" evidence="1">
    <location>
        <begin position="29"/>
        <end position="53"/>
    </location>
</feature>
<evidence type="ECO:0000313" key="2">
    <source>
        <dbReference type="EMBL" id="KAG7387757.1"/>
    </source>
</evidence>
<evidence type="ECO:0000256" key="1">
    <source>
        <dbReference type="SAM" id="MobiDB-lite"/>
    </source>
</evidence>
<protein>
    <submittedName>
        <fullName evidence="2">Uncharacterized protein</fullName>
    </submittedName>
</protein>
<feature type="region of interest" description="Disordered" evidence="1">
    <location>
        <begin position="29"/>
        <end position="144"/>
    </location>
</feature>
<feature type="compositionally biased region" description="Low complexity" evidence="1">
    <location>
        <begin position="79"/>
        <end position="96"/>
    </location>
</feature>
<feature type="compositionally biased region" description="Basic and acidic residues" evidence="1">
    <location>
        <begin position="205"/>
        <end position="214"/>
    </location>
</feature>
<organism evidence="2 3">
    <name type="scientific">Phytophthora pseudosyringae</name>
    <dbReference type="NCBI Taxonomy" id="221518"/>
    <lineage>
        <taxon>Eukaryota</taxon>
        <taxon>Sar</taxon>
        <taxon>Stramenopiles</taxon>
        <taxon>Oomycota</taxon>
        <taxon>Peronosporomycetes</taxon>
        <taxon>Peronosporales</taxon>
        <taxon>Peronosporaceae</taxon>
        <taxon>Phytophthora</taxon>
    </lineage>
</organism>
<name>A0A8T1W2B9_9STRA</name>
<dbReference type="EMBL" id="JAGDFM010000073">
    <property type="protein sequence ID" value="KAG7387757.1"/>
    <property type="molecule type" value="Genomic_DNA"/>
</dbReference>
<evidence type="ECO:0000313" key="3">
    <source>
        <dbReference type="Proteomes" id="UP000694044"/>
    </source>
</evidence>
<comment type="caution">
    <text evidence="2">The sequence shown here is derived from an EMBL/GenBank/DDBJ whole genome shotgun (WGS) entry which is preliminary data.</text>
</comment>
<keyword evidence="3" id="KW-1185">Reference proteome</keyword>